<dbReference type="GO" id="GO:0006508">
    <property type="term" value="P:proteolysis"/>
    <property type="evidence" value="ECO:0007669"/>
    <property type="project" value="UniProtKB-KW"/>
</dbReference>
<dbReference type="EMBL" id="FNCG01000003">
    <property type="protein sequence ID" value="SDG42788.1"/>
    <property type="molecule type" value="Genomic_DNA"/>
</dbReference>
<evidence type="ECO:0000256" key="1">
    <source>
        <dbReference type="ARBA" id="ARBA00010541"/>
    </source>
</evidence>
<dbReference type="RefSeq" id="WP_091164420.1">
    <property type="nucleotide sequence ID" value="NZ_FNCG01000003.1"/>
</dbReference>
<keyword evidence="2 5" id="KW-0645">Protease</keyword>
<comment type="similarity">
    <text evidence="1">Belongs to the peptidase S1C family.</text>
</comment>
<evidence type="ECO:0000313" key="5">
    <source>
        <dbReference type="EMBL" id="SDG42788.1"/>
    </source>
</evidence>
<dbReference type="InterPro" id="IPR009003">
    <property type="entry name" value="Peptidase_S1_PA"/>
</dbReference>
<dbReference type="SMART" id="SM00228">
    <property type="entry name" value="PDZ"/>
    <property type="match status" value="1"/>
</dbReference>
<dbReference type="SUPFAM" id="SSF50156">
    <property type="entry name" value="PDZ domain-like"/>
    <property type="match status" value="1"/>
</dbReference>
<dbReference type="InterPro" id="IPR036034">
    <property type="entry name" value="PDZ_sf"/>
</dbReference>
<proteinExistence type="inferred from homology"/>
<gene>
    <name evidence="5" type="ORF">SAMN05192573_103379</name>
</gene>
<dbReference type="AlphaFoldDB" id="A0A1G7U5Z5"/>
<accession>A0A1G7U5Z5</accession>
<keyword evidence="6" id="KW-1185">Reference proteome</keyword>
<protein>
    <submittedName>
        <fullName evidence="5">Serine protease Do</fullName>
    </submittedName>
</protein>
<dbReference type="InterPro" id="IPR051201">
    <property type="entry name" value="Chloro_Bact_Ser_Proteases"/>
</dbReference>
<evidence type="ECO:0000259" key="4">
    <source>
        <dbReference type="SMART" id="SM00228"/>
    </source>
</evidence>
<reference evidence="6" key="1">
    <citation type="submission" date="2016-10" db="EMBL/GenBank/DDBJ databases">
        <authorList>
            <person name="Varghese N."/>
            <person name="Submissions S."/>
        </authorList>
    </citation>
    <scope>NUCLEOTIDE SEQUENCE [LARGE SCALE GENOMIC DNA]</scope>
    <source>
        <strain evidence="6">Gh-67</strain>
    </source>
</reference>
<dbReference type="Gene3D" id="2.40.10.10">
    <property type="entry name" value="Trypsin-like serine proteases"/>
    <property type="match status" value="1"/>
</dbReference>
<dbReference type="Proteomes" id="UP000199705">
    <property type="component" value="Unassembled WGS sequence"/>
</dbReference>
<dbReference type="Pfam" id="PF13365">
    <property type="entry name" value="Trypsin_2"/>
    <property type="match status" value="1"/>
</dbReference>
<dbReference type="SUPFAM" id="SSF50494">
    <property type="entry name" value="Trypsin-like serine proteases"/>
    <property type="match status" value="2"/>
</dbReference>
<dbReference type="Pfam" id="PF13180">
    <property type="entry name" value="PDZ_2"/>
    <property type="match status" value="1"/>
</dbReference>
<dbReference type="GO" id="GO:0008233">
    <property type="term" value="F:peptidase activity"/>
    <property type="evidence" value="ECO:0007669"/>
    <property type="project" value="UniProtKB-KW"/>
</dbReference>
<dbReference type="InterPro" id="IPR043504">
    <property type="entry name" value="Peptidase_S1_PA_chymotrypsin"/>
</dbReference>
<evidence type="ECO:0000313" key="6">
    <source>
        <dbReference type="Proteomes" id="UP000199705"/>
    </source>
</evidence>
<evidence type="ECO:0000256" key="3">
    <source>
        <dbReference type="ARBA" id="ARBA00022801"/>
    </source>
</evidence>
<sequence length="577" mass="63631">MTKRFLLFFFLQCLWNLQVTNAQNVDKRIQKPGATQLHDNIKTAIKKGYAASVLMWEYDTLQYSRMSAQFSGVVVSNGGEILSAAHVVMPGKTYQVIFPDGKMCLARGLGRITIAPTFMLPDAAMLKIIQKGDWPFVEMGWYSDVKINQPCISIAYPESMEQRKPDVRFGHITNLNNKYGFMESTCVMEPGDSGGPLFDLSGRLIGIHSGIEQSEDVNYEIPVDTYRKYYTALTRLENYTSLPLDTNVVSKNQPANNFPAAENPDKYFKSVNKRFKTTCVNIKSVIDGKEQIIAGTIFSLDDVNVKTAFKNSDIILTKSSMIGEEPFITLSGGKTVKANIIRRDRINDLVILLPVSKLGKEGIRLGMLLADTLSNNDLGSFLISLRADSPYCSSVLGSVGVSLPKKTSYGYLGAVARQKGQTLLFTFIQPNSAAEAAGLITGDELLAIDDKTVNDELDMFKALQKFRAGDTTLITINHKGEKLIKKVALKYPTQKITNHPADHFIGGKSIRKDGFGNVFVHDARIKPWECGGAVFDITGKFLGINIARLSRTSTITIPAVAVNQFIVTAINDSKEGN</sequence>
<dbReference type="Gene3D" id="2.40.10.120">
    <property type="match status" value="1"/>
</dbReference>
<organism evidence="5 6">
    <name type="scientific">Mucilaginibacter gossypii</name>
    <dbReference type="NCBI Taxonomy" id="551996"/>
    <lineage>
        <taxon>Bacteria</taxon>
        <taxon>Pseudomonadati</taxon>
        <taxon>Bacteroidota</taxon>
        <taxon>Sphingobacteriia</taxon>
        <taxon>Sphingobacteriales</taxon>
        <taxon>Sphingobacteriaceae</taxon>
        <taxon>Mucilaginibacter</taxon>
    </lineage>
</organism>
<dbReference type="InterPro" id="IPR001478">
    <property type="entry name" value="PDZ"/>
</dbReference>
<evidence type="ECO:0000256" key="2">
    <source>
        <dbReference type="ARBA" id="ARBA00022670"/>
    </source>
</evidence>
<feature type="domain" description="PDZ" evidence="4">
    <location>
        <begin position="379"/>
        <end position="480"/>
    </location>
</feature>
<dbReference type="PANTHER" id="PTHR43343:SF3">
    <property type="entry name" value="PROTEASE DO-LIKE 8, CHLOROPLASTIC"/>
    <property type="match status" value="1"/>
</dbReference>
<name>A0A1G7U5Z5_9SPHI</name>
<keyword evidence="3" id="KW-0378">Hydrolase</keyword>
<dbReference type="Gene3D" id="2.30.42.10">
    <property type="match status" value="1"/>
</dbReference>
<dbReference type="STRING" id="551996.SAMN05192573_103379"/>
<dbReference type="PANTHER" id="PTHR43343">
    <property type="entry name" value="PEPTIDASE S12"/>
    <property type="match status" value="1"/>
</dbReference>